<evidence type="ECO:0000256" key="10">
    <source>
        <dbReference type="SAM" id="SignalP"/>
    </source>
</evidence>
<evidence type="ECO:0000256" key="8">
    <source>
        <dbReference type="ARBA" id="ARBA00023139"/>
    </source>
</evidence>
<dbReference type="InterPro" id="IPR038765">
    <property type="entry name" value="Papain-like_cys_pep_sf"/>
</dbReference>
<protein>
    <submittedName>
        <fullName evidence="13">Hydrolase</fullName>
    </submittedName>
    <submittedName>
        <fullName evidence="12">L-alanyl-gamma-D-glutamyl-L-diamino acid endopeptidase</fullName>
    </submittedName>
</protein>
<evidence type="ECO:0000313" key="13">
    <source>
        <dbReference type="EMBL" id="POB48719.1"/>
    </source>
</evidence>
<evidence type="ECO:0000256" key="2">
    <source>
        <dbReference type="ARBA" id="ARBA00007074"/>
    </source>
</evidence>
<dbReference type="AlphaFoldDB" id="A0A1W6M3X9"/>
<dbReference type="PROSITE" id="PS51935">
    <property type="entry name" value="NLPC_P60"/>
    <property type="match status" value="1"/>
</dbReference>
<dbReference type="EMBL" id="CP019290">
    <property type="protein sequence ID" value="AXX59794.1"/>
    <property type="molecule type" value="Genomic_DNA"/>
</dbReference>
<dbReference type="PROSITE" id="PS51257">
    <property type="entry name" value="PROKAR_LIPOPROTEIN"/>
    <property type="match status" value="1"/>
</dbReference>
<evidence type="ECO:0000256" key="4">
    <source>
        <dbReference type="ARBA" id="ARBA00022729"/>
    </source>
</evidence>
<evidence type="ECO:0000256" key="5">
    <source>
        <dbReference type="ARBA" id="ARBA00022801"/>
    </source>
</evidence>
<organism evidence="13 14">
    <name type="scientific">Vibrio vulnificus</name>
    <dbReference type="NCBI Taxonomy" id="672"/>
    <lineage>
        <taxon>Bacteria</taxon>
        <taxon>Pseudomonadati</taxon>
        <taxon>Pseudomonadota</taxon>
        <taxon>Gammaproteobacteria</taxon>
        <taxon>Vibrionales</taxon>
        <taxon>Vibrionaceae</taxon>
        <taxon>Vibrio</taxon>
    </lineage>
</organism>
<evidence type="ECO:0000256" key="3">
    <source>
        <dbReference type="ARBA" id="ARBA00022670"/>
    </source>
</evidence>
<evidence type="ECO:0000256" key="1">
    <source>
        <dbReference type="ARBA" id="ARBA00004635"/>
    </source>
</evidence>
<dbReference type="Pfam" id="PF00877">
    <property type="entry name" value="NLPC_P60"/>
    <property type="match status" value="1"/>
</dbReference>
<name>A0A1W6M3X9_VIBVL</name>
<dbReference type="PANTHER" id="PTHR47360:SF3">
    <property type="entry name" value="MUREIN DD-ENDOPEPTIDASE MEPS_MUREIN LD-CARBOXYPEPTIDASE"/>
    <property type="match status" value="1"/>
</dbReference>
<comment type="similarity">
    <text evidence="2">Belongs to the peptidase C40 family.</text>
</comment>
<evidence type="ECO:0000256" key="9">
    <source>
        <dbReference type="ARBA" id="ARBA00023288"/>
    </source>
</evidence>
<evidence type="ECO:0000313" key="15">
    <source>
        <dbReference type="Proteomes" id="UP000263418"/>
    </source>
</evidence>
<keyword evidence="9" id="KW-0449">Lipoprotein</keyword>
<feature type="domain" description="NlpC/P60" evidence="11">
    <location>
        <begin position="29"/>
        <end position="154"/>
    </location>
</feature>
<dbReference type="EMBL" id="PDGH01000065">
    <property type="protein sequence ID" value="POB48719.1"/>
    <property type="molecule type" value="Genomic_DNA"/>
</dbReference>
<dbReference type="InterPro" id="IPR052062">
    <property type="entry name" value="Murein_DD/LD_carboxypeptidase"/>
</dbReference>
<keyword evidence="8" id="KW-0564">Palmitate</keyword>
<evidence type="ECO:0000313" key="14">
    <source>
        <dbReference type="Proteomes" id="UP000237466"/>
    </source>
</evidence>
<reference evidence="12 15" key="1">
    <citation type="submission" date="2017-01" db="EMBL/GenBank/DDBJ databases">
        <title>Complete Genome Sequence of Vibrio vulnificus FORC_053.</title>
        <authorList>
            <consortium name="Food-borne Pathogen Omics Research Center"/>
            <person name="Chung H.Y."/>
            <person name="Na E.J."/>
            <person name="Song J.S."/>
            <person name="Kim H."/>
            <person name="Lee J.-H."/>
            <person name="Ryu S."/>
            <person name="Choi S.H."/>
        </authorList>
    </citation>
    <scope>NUCLEOTIDE SEQUENCE [LARGE SCALE GENOMIC DNA]</scope>
    <source>
        <strain evidence="12 15">FORC_053</strain>
    </source>
</reference>
<keyword evidence="3" id="KW-0645">Protease</keyword>
<dbReference type="PANTHER" id="PTHR47360">
    <property type="entry name" value="MUREIN DD-ENDOPEPTIDASE MEPS/MUREIN LD-CARBOXYPEPTIDASE"/>
    <property type="match status" value="1"/>
</dbReference>
<dbReference type="GO" id="GO:0008234">
    <property type="term" value="F:cysteine-type peptidase activity"/>
    <property type="evidence" value="ECO:0007669"/>
    <property type="project" value="UniProtKB-KW"/>
</dbReference>
<feature type="signal peptide" evidence="10">
    <location>
        <begin position="1"/>
        <end position="25"/>
    </location>
</feature>
<evidence type="ECO:0000313" key="12">
    <source>
        <dbReference type="EMBL" id="AXX59794.1"/>
    </source>
</evidence>
<keyword evidence="5 13" id="KW-0378">Hydrolase</keyword>
<feature type="chain" id="PRO_5042342519" evidence="10">
    <location>
        <begin position="26"/>
        <end position="155"/>
    </location>
</feature>
<proteinExistence type="inferred from homology"/>
<dbReference type="RefSeq" id="WP_039553762.1">
    <property type="nucleotide sequence ID" value="NZ_AP026552.1"/>
</dbReference>
<gene>
    <name evidence="13" type="ORF">CRN52_07755</name>
    <name evidence="12" type="ORF">FORC53_1455</name>
</gene>
<dbReference type="GO" id="GO:0016020">
    <property type="term" value="C:membrane"/>
    <property type="evidence" value="ECO:0007669"/>
    <property type="project" value="UniProtKB-SubCell"/>
</dbReference>
<keyword evidence="6" id="KW-0788">Thiol protease</keyword>
<evidence type="ECO:0000259" key="11">
    <source>
        <dbReference type="PROSITE" id="PS51935"/>
    </source>
</evidence>
<dbReference type="KEGG" id="vvl:VV93_v1c16150"/>
<dbReference type="Gene3D" id="3.90.1720.10">
    <property type="entry name" value="endopeptidase domain like (from Nostoc punctiforme)"/>
    <property type="match status" value="1"/>
</dbReference>
<dbReference type="InterPro" id="IPR000064">
    <property type="entry name" value="NLP_P60_dom"/>
</dbReference>
<keyword evidence="4 10" id="KW-0732">Signal</keyword>
<sequence length="155" mass="17970">MAQCNRFIIISIFALLSGCSQSPKAPETSAALWEQNRELKTFYGEWYGTPYQFGGNTKEGIDCSAFVQQAFLYAYQRALPRTTLAQFNASQPIRWEERQQGDLLFFKTTKSDYHVGIYLNHQQFMHASTSKGVIISRTDNPYWASKFWQIRRVTM</sequence>
<dbReference type="Proteomes" id="UP000237466">
    <property type="component" value="Unassembled WGS sequence"/>
</dbReference>
<comment type="subcellular location">
    <subcellularLocation>
        <location evidence="1">Membrane</location>
        <topology evidence="1">Lipid-anchor</topology>
    </subcellularLocation>
</comment>
<dbReference type="SUPFAM" id="SSF54001">
    <property type="entry name" value="Cysteine proteinases"/>
    <property type="match status" value="1"/>
</dbReference>
<reference evidence="13 14" key="2">
    <citation type="journal article" date="2018" name="Front. Microbiol.">
        <title>Phylogeny of Vibrio vulnificus from the Analysis of the Core-Genome: Implications for Intra-Species Taxonomy.</title>
        <authorList>
            <person name="Roig F.J."/>
            <person name="Gonzalez-Candelas F."/>
            <person name="Sanjuan E."/>
            <person name="Fouz B."/>
            <person name="Feil E.J."/>
            <person name="Llorens C."/>
            <person name="Baker-Austin C."/>
            <person name="Oliver J.D."/>
            <person name="Danin-Poleg Y."/>
            <person name="Gibas C.J."/>
            <person name="Kashi Y."/>
            <person name="Gulig P.A."/>
            <person name="Morrison S.S."/>
            <person name="Amaro C."/>
        </authorList>
    </citation>
    <scope>NUCLEOTIDE SEQUENCE [LARGE SCALE GENOMIC DNA]</scope>
    <source>
        <strain evidence="13 14">CECT4608</strain>
    </source>
</reference>
<dbReference type="GO" id="GO:0006508">
    <property type="term" value="P:proteolysis"/>
    <property type="evidence" value="ECO:0007669"/>
    <property type="project" value="UniProtKB-KW"/>
</dbReference>
<accession>A0A1W6M3X9</accession>
<dbReference type="Proteomes" id="UP000263418">
    <property type="component" value="Chromosome 1"/>
</dbReference>
<evidence type="ECO:0000256" key="7">
    <source>
        <dbReference type="ARBA" id="ARBA00023136"/>
    </source>
</evidence>
<keyword evidence="7" id="KW-0472">Membrane</keyword>
<evidence type="ECO:0000256" key="6">
    <source>
        <dbReference type="ARBA" id="ARBA00022807"/>
    </source>
</evidence>